<organism evidence="1 2">
    <name type="scientific">Tipula oleracea nudivirus</name>
    <dbReference type="NCBI Taxonomy" id="1546257"/>
    <lineage>
        <taxon>Viruses</taxon>
        <taxon>Viruses incertae sedis</taxon>
        <taxon>Naldaviricetes</taxon>
        <taxon>Lefavirales</taxon>
        <taxon>Nudiviridae</taxon>
        <taxon>Deltanudivirus</taxon>
        <taxon>Deltanudivirus tipoleraceae</taxon>
    </lineage>
</organism>
<reference evidence="1 2" key="1">
    <citation type="journal article" date="2015" name="J. Virol.">
        <title>The genome of the nucleopolyhedrosis-causing virus from Tipula oleracea sheds new light on the Nudiviridae family.</title>
        <authorList>
            <person name="Bezier A."/>
            <person name="Theze J."/>
            <person name="Gavory F."/>
            <person name="Gaillard J."/>
            <person name="Poulain J."/>
            <person name="Drezen J.M."/>
            <person name="Herniou E.A."/>
        </authorList>
    </citation>
    <scope>NUCLEOTIDE SEQUENCE [LARGE SCALE GENOMIC DNA]</scope>
    <source>
        <strain evidence="1">35</strain>
    </source>
</reference>
<accession>A0A0B4VGH7</accession>
<evidence type="ECO:0000313" key="1">
    <source>
        <dbReference type="EMBL" id="AJD20186.1"/>
    </source>
</evidence>
<keyword evidence="2" id="KW-1185">Reference proteome</keyword>
<dbReference type="RefSeq" id="YP_009116773.1">
    <property type="nucleotide sequence ID" value="NC_026242.1"/>
</dbReference>
<dbReference type="GeneID" id="22921840"/>
<dbReference type="KEGG" id="vg:22921840"/>
<evidence type="ECO:0000313" key="2">
    <source>
        <dbReference type="Proteomes" id="UP000201058"/>
    </source>
</evidence>
<gene>
    <name evidence="1" type="ORF">TONV_126</name>
</gene>
<sequence>MENINELINIFDELINQKIITYPTCLMEIYNCINNKHYNSDDNFIQINYQQLLNQGLFLVKNNIITKIITDHSIGNFNLVKMDSISINILLTHRENILTCEQTVNQTTDNRNMYFAMQSFVKKRNYKNGYSKYSKK</sequence>
<protein>
    <submittedName>
        <fullName evidence="1">Uncharacterized protein</fullName>
    </submittedName>
</protein>
<dbReference type="EMBL" id="KM610234">
    <property type="protein sequence ID" value="AJD20186.1"/>
    <property type="molecule type" value="Genomic_DNA"/>
</dbReference>
<dbReference type="Proteomes" id="UP000201058">
    <property type="component" value="Segment"/>
</dbReference>
<name>A0A0B4VGH7_9VIRU</name>
<proteinExistence type="predicted"/>